<dbReference type="OrthoDB" id="2606812at2"/>
<keyword evidence="2" id="KW-1185">Reference proteome</keyword>
<evidence type="ECO:0000313" key="2">
    <source>
        <dbReference type="Proteomes" id="UP000438476"/>
    </source>
</evidence>
<accession>A0A6I4TB72</accession>
<proteinExistence type="predicted"/>
<reference evidence="1 2" key="1">
    <citation type="submission" date="2019-12" db="EMBL/GenBank/DDBJ databases">
        <title>Genomic-based taxomic classification of the family Erythrobacteraceae.</title>
        <authorList>
            <person name="Xu L."/>
        </authorList>
    </citation>
    <scope>NUCLEOTIDE SEQUENCE [LARGE SCALE GENOMIC DNA]</scope>
    <source>
        <strain evidence="1 2">LMG 29518</strain>
    </source>
</reference>
<dbReference type="AlphaFoldDB" id="A0A6I4TB72"/>
<evidence type="ECO:0000313" key="1">
    <source>
        <dbReference type="EMBL" id="MXO66985.1"/>
    </source>
</evidence>
<dbReference type="EMBL" id="WTYT01000006">
    <property type="protein sequence ID" value="MXO66985.1"/>
    <property type="molecule type" value="Genomic_DNA"/>
</dbReference>
<dbReference type="RefSeq" id="WP_160737403.1">
    <property type="nucleotide sequence ID" value="NZ_WTYT01000006.1"/>
</dbReference>
<name>A0A6I4TB72_9SPHN</name>
<protein>
    <submittedName>
        <fullName evidence="1">Uncharacterized protein</fullName>
    </submittedName>
</protein>
<sequence>MEWEFDPLFAKAKLYASRANEEKIDSALYGFWMSLCTELLARAALSKIHPVLIADPTNEANIYYVFGVNPKANPRSVHAKTVFARCAVFIEKFTDNMAGHCLLLADRRNKELHGGDAAFEGIAPASWLPRTYEIYKVLLDHMGLSLEDLLGTEQASGAEKMLDDRGAAIEKEVKDRVSKHSKEFGALTGDQKSEITAKAAKAMAKWLGMTPLGRSVDCPSCGFGGALHGESINRGPIQVSDEDGTITREVRVLPNKFRCAVCSLHLDGFTELTHAGLGNIFTSMEEEDPVEFFGIDPEEYIDVEKIVQEYHAEEMYGWQNE</sequence>
<organism evidence="1 2">
    <name type="scientific">Altericroceibacterium endophyticum</name>
    <dbReference type="NCBI Taxonomy" id="1808508"/>
    <lineage>
        <taxon>Bacteria</taxon>
        <taxon>Pseudomonadati</taxon>
        <taxon>Pseudomonadota</taxon>
        <taxon>Alphaproteobacteria</taxon>
        <taxon>Sphingomonadales</taxon>
        <taxon>Erythrobacteraceae</taxon>
        <taxon>Altericroceibacterium</taxon>
    </lineage>
</organism>
<comment type="caution">
    <text evidence="1">The sequence shown here is derived from an EMBL/GenBank/DDBJ whole genome shotgun (WGS) entry which is preliminary data.</text>
</comment>
<gene>
    <name evidence="1" type="ORF">GRI91_14560</name>
</gene>
<dbReference type="Proteomes" id="UP000438476">
    <property type="component" value="Unassembled WGS sequence"/>
</dbReference>